<dbReference type="SUPFAM" id="SSF47413">
    <property type="entry name" value="lambda repressor-like DNA-binding domains"/>
    <property type="match status" value="1"/>
</dbReference>
<gene>
    <name evidence="2" type="ORF">SAMN05216490_4868</name>
</gene>
<name>A0A1H2CC39_MUCMA</name>
<evidence type="ECO:0000313" key="2">
    <source>
        <dbReference type="EMBL" id="SDT68115.1"/>
    </source>
</evidence>
<dbReference type="AlphaFoldDB" id="A0A1H2CC39"/>
<keyword evidence="3" id="KW-1185">Reference proteome</keyword>
<reference evidence="2 3" key="1">
    <citation type="submission" date="2016-10" db="EMBL/GenBank/DDBJ databases">
        <authorList>
            <person name="de Groot N.N."/>
        </authorList>
    </citation>
    <scope>NUCLEOTIDE SEQUENCE [LARGE SCALE GENOMIC DNA]</scope>
    <source>
        <strain evidence="2 3">MP1X4</strain>
    </source>
</reference>
<accession>A0A1H2CC39</accession>
<proteinExistence type="predicted"/>
<evidence type="ECO:0000259" key="1">
    <source>
        <dbReference type="Pfam" id="PF21956"/>
    </source>
</evidence>
<dbReference type="GO" id="GO:0003677">
    <property type="term" value="F:DNA binding"/>
    <property type="evidence" value="ECO:0007669"/>
    <property type="project" value="InterPro"/>
</dbReference>
<dbReference type="Gene3D" id="1.10.260.40">
    <property type="entry name" value="lambda repressor-like DNA-binding domains"/>
    <property type="match status" value="1"/>
</dbReference>
<protein>
    <submittedName>
        <fullName evidence="2">Addiction module antidote protein, HigA family</fullName>
    </submittedName>
</protein>
<evidence type="ECO:0000313" key="3">
    <source>
        <dbReference type="Proteomes" id="UP000199679"/>
    </source>
</evidence>
<dbReference type="InterPro" id="IPR010982">
    <property type="entry name" value="Lambda_DNA-bd_dom_sf"/>
</dbReference>
<sequence>MQHNNINKFAYICNMETALEKYKGIHPGIILERELKKRNLKKGPFALSLHEYPQTLNGITKGQRGLTTALSLKIDKALGLEEGTMLLLQTYYEIKKEQQKGNSGELPDLSIIRKTLFWDTDITKIDWENQYKAVIQRIFERGNNDEKKELLRFYGKDKIKEVTGSTRIANNKMLVMGHLKAK</sequence>
<feature type="domain" description="DUF6922" evidence="1">
    <location>
        <begin position="112"/>
        <end position="162"/>
    </location>
</feature>
<organism evidence="2 3">
    <name type="scientific">Mucilaginibacter mallensis</name>
    <dbReference type="NCBI Taxonomy" id="652787"/>
    <lineage>
        <taxon>Bacteria</taxon>
        <taxon>Pseudomonadati</taxon>
        <taxon>Bacteroidota</taxon>
        <taxon>Sphingobacteriia</taxon>
        <taxon>Sphingobacteriales</taxon>
        <taxon>Sphingobacteriaceae</taxon>
        <taxon>Mucilaginibacter</taxon>
    </lineage>
</organism>
<dbReference type="InterPro" id="IPR053830">
    <property type="entry name" value="DUF6922"/>
</dbReference>
<dbReference type="Pfam" id="PF21956">
    <property type="entry name" value="DUF6922"/>
    <property type="match status" value="1"/>
</dbReference>
<dbReference type="EMBL" id="LT629740">
    <property type="protein sequence ID" value="SDT68115.1"/>
    <property type="molecule type" value="Genomic_DNA"/>
</dbReference>
<dbReference type="STRING" id="652787.SAMN05216490_4868"/>
<dbReference type="Proteomes" id="UP000199679">
    <property type="component" value="Chromosome I"/>
</dbReference>